<dbReference type="GO" id="GO:0046294">
    <property type="term" value="P:formaldehyde catabolic process"/>
    <property type="evidence" value="ECO:0007669"/>
    <property type="project" value="EnsemblFungi"/>
</dbReference>
<evidence type="ECO:0000256" key="1">
    <source>
        <dbReference type="ARBA" id="ARBA00005622"/>
    </source>
</evidence>
<reference evidence="8" key="1">
    <citation type="journal article" date="2014" name="Genome Announc.">
        <title>De novo whole-genome sequence and genome annotation of Lichtheimia ramosa.</title>
        <authorList>
            <person name="Linde J."/>
            <person name="Schwartze V."/>
            <person name="Binder U."/>
            <person name="Lass-Florl C."/>
            <person name="Voigt K."/>
            <person name="Horn F."/>
        </authorList>
    </citation>
    <scope>NUCLEOTIDE SEQUENCE</scope>
    <source>
        <strain evidence="8">JMRC FSU:6197</strain>
    </source>
</reference>
<dbReference type="AlphaFoldDB" id="A0A077WQ08"/>
<feature type="active site" description="Charge relay system" evidence="6">
    <location>
        <position position="263"/>
    </location>
</feature>
<dbReference type="GO" id="GO:0005829">
    <property type="term" value="C:cytosol"/>
    <property type="evidence" value="ECO:0007669"/>
    <property type="project" value="EnsemblFungi"/>
</dbReference>
<gene>
    <name evidence="8" type="ORF">LRAMOSA11011</name>
</gene>
<feature type="active site" description="Charge relay system" evidence="6">
    <location>
        <position position="151"/>
    </location>
</feature>
<dbReference type="GO" id="GO:0052689">
    <property type="term" value="F:carboxylic ester hydrolase activity"/>
    <property type="evidence" value="ECO:0007669"/>
    <property type="project" value="UniProtKB-KW"/>
</dbReference>
<evidence type="ECO:0000256" key="3">
    <source>
        <dbReference type="ARBA" id="ARBA00016774"/>
    </source>
</evidence>
<evidence type="ECO:0000256" key="6">
    <source>
        <dbReference type="PIRSR" id="PIRSR614186-1"/>
    </source>
</evidence>
<dbReference type="EMBL" id="LK023334">
    <property type="protein sequence ID" value="CDS09651.1"/>
    <property type="molecule type" value="Genomic_DNA"/>
</dbReference>
<organism evidence="8">
    <name type="scientific">Lichtheimia ramosa</name>
    <dbReference type="NCBI Taxonomy" id="688394"/>
    <lineage>
        <taxon>Eukaryota</taxon>
        <taxon>Fungi</taxon>
        <taxon>Fungi incertae sedis</taxon>
        <taxon>Mucoromycota</taxon>
        <taxon>Mucoromycotina</taxon>
        <taxon>Mucoromycetes</taxon>
        <taxon>Mucorales</taxon>
        <taxon>Lichtheimiaceae</taxon>
        <taxon>Lichtheimia</taxon>
    </lineage>
</organism>
<dbReference type="InterPro" id="IPR000801">
    <property type="entry name" value="Esterase-like"/>
</dbReference>
<comment type="function">
    <text evidence="7">Serine hydrolase involved in the detoxification of formaldehyde.</text>
</comment>
<comment type="similarity">
    <text evidence="1 7">Belongs to the esterase D family.</text>
</comment>
<keyword evidence="4 7" id="KW-0719">Serine esterase</keyword>
<name>A0A077WQ08_9FUNG</name>
<dbReference type="PANTHER" id="PTHR10061">
    <property type="entry name" value="S-FORMYLGLUTATHIONE HYDROLASE"/>
    <property type="match status" value="1"/>
</dbReference>
<protein>
    <recommendedName>
        <fullName evidence="3 7">S-formylglutathione hydrolase</fullName>
        <ecNumber evidence="2 7">3.1.2.12</ecNumber>
    </recommendedName>
</protein>
<evidence type="ECO:0000256" key="5">
    <source>
        <dbReference type="ARBA" id="ARBA00022801"/>
    </source>
</evidence>
<dbReference type="InterPro" id="IPR014186">
    <property type="entry name" value="S-formylglutathione_hydrol"/>
</dbReference>
<dbReference type="InterPro" id="IPR029058">
    <property type="entry name" value="AB_hydrolase_fold"/>
</dbReference>
<accession>A0A077WQ08</accession>
<dbReference type="GO" id="GO:0018738">
    <property type="term" value="F:S-formylglutathione hydrolase activity"/>
    <property type="evidence" value="ECO:0007669"/>
    <property type="project" value="UniProtKB-EC"/>
</dbReference>
<evidence type="ECO:0000256" key="2">
    <source>
        <dbReference type="ARBA" id="ARBA00012479"/>
    </source>
</evidence>
<dbReference type="PANTHER" id="PTHR10061:SF0">
    <property type="entry name" value="S-FORMYLGLUTATHIONE HYDROLASE"/>
    <property type="match status" value="1"/>
</dbReference>
<dbReference type="NCBIfam" id="TIGR02821">
    <property type="entry name" value="fghA_ester_D"/>
    <property type="match status" value="1"/>
</dbReference>
<dbReference type="FunFam" id="3.40.50.1820:FF:000002">
    <property type="entry name" value="S-formylglutathione hydrolase"/>
    <property type="match status" value="1"/>
</dbReference>
<proteinExistence type="inferred from homology"/>
<comment type="catalytic activity">
    <reaction evidence="7">
        <text>S-formylglutathione + H2O = formate + glutathione + H(+)</text>
        <dbReference type="Rhea" id="RHEA:14961"/>
        <dbReference type="ChEBI" id="CHEBI:15377"/>
        <dbReference type="ChEBI" id="CHEBI:15378"/>
        <dbReference type="ChEBI" id="CHEBI:15740"/>
        <dbReference type="ChEBI" id="CHEBI:57688"/>
        <dbReference type="ChEBI" id="CHEBI:57925"/>
        <dbReference type="EC" id="3.1.2.12"/>
    </reaction>
</comment>
<keyword evidence="7" id="KW-0963">Cytoplasm</keyword>
<comment type="subcellular location">
    <subcellularLocation>
        <location evidence="7">Cytoplasm</location>
    </subcellularLocation>
</comment>
<dbReference type="SUPFAM" id="SSF53474">
    <property type="entry name" value="alpha/beta-Hydrolases"/>
    <property type="match status" value="1"/>
</dbReference>
<sequence length="285" mass="32002">MALTEISRNKTFGGYLIKYQHTSDQLQCDMKFNVFLPKVAVEEGKDVPGIYFLSGLTCTEDNFMQKSGAIAEAAKHQVALIAPDTSPRGVEIEGDRDSWDFGVGAGFYVDATETKWAKHYRMYSYIVQELPELVHEQLPVDGSRVSIMGHSMGGHGALTIFIKNPSKYKAVSAFSPIANPINCPWGQKAFSNFLGANQESWKQYDTVELIKSHMNEKMDVLVDVGTADGFLENQLKIKTLQDVVHELGRDSEWNIRLQDGYDHSYYFISSFIADHINHHVKALKA</sequence>
<dbReference type="EC" id="3.1.2.12" evidence="2 7"/>
<evidence type="ECO:0000313" key="8">
    <source>
        <dbReference type="EMBL" id="CDS09651.1"/>
    </source>
</evidence>
<evidence type="ECO:0000256" key="4">
    <source>
        <dbReference type="ARBA" id="ARBA00022487"/>
    </source>
</evidence>
<dbReference type="Pfam" id="PF00756">
    <property type="entry name" value="Esterase"/>
    <property type="match status" value="1"/>
</dbReference>
<feature type="active site" description="Charge relay system" evidence="6">
    <location>
        <position position="228"/>
    </location>
</feature>
<evidence type="ECO:0000256" key="7">
    <source>
        <dbReference type="RuleBase" id="RU363068"/>
    </source>
</evidence>
<keyword evidence="5 7" id="KW-0378">Hydrolase</keyword>
<dbReference type="Gene3D" id="3.40.50.1820">
    <property type="entry name" value="alpha/beta hydrolase"/>
    <property type="match status" value="1"/>
</dbReference>
<dbReference type="OrthoDB" id="420518at2759"/>